<dbReference type="KEGG" id="paek:D3873_00495"/>
<dbReference type="NCBIfam" id="TIGR03717">
    <property type="entry name" value="R_switched_YjbE"/>
    <property type="match status" value="1"/>
</dbReference>
<comment type="subcellular location">
    <subcellularLocation>
        <location evidence="1">Membrane</location>
        <topology evidence="1">Multi-pass membrane protein</topology>
    </subcellularLocation>
</comment>
<gene>
    <name evidence="7" type="ORF">D3873_00495</name>
</gene>
<evidence type="ECO:0000313" key="8">
    <source>
        <dbReference type="Proteomes" id="UP000265725"/>
    </source>
</evidence>
<dbReference type="Pfam" id="PF03741">
    <property type="entry name" value="TerC"/>
    <property type="match status" value="1"/>
</dbReference>
<dbReference type="EMBL" id="CP032418">
    <property type="protein sequence ID" value="AYC28420.1"/>
    <property type="molecule type" value="Genomic_DNA"/>
</dbReference>
<keyword evidence="4 6" id="KW-1133">Transmembrane helix</keyword>
<protein>
    <submittedName>
        <fullName evidence="7">TerC family protein</fullName>
    </submittedName>
</protein>
<evidence type="ECO:0000313" key="7">
    <source>
        <dbReference type="EMBL" id="AYC28420.1"/>
    </source>
</evidence>
<dbReference type="PANTHER" id="PTHR30238">
    <property type="entry name" value="MEMBRANE BOUND PREDICTED REDOX MODULATOR"/>
    <property type="match status" value="1"/>
</dbReference>
<organism evidence="7 8">
    <name type="scientific">Paenisporosarcina cavernae</name>
    <dbReference type="NCBI Taxonomy" id="2320858"/>
    <lineage>
        <taxon>Bacteria</taxon>
        <taxon>Bacillati</taxon>
        <taxon>Bacillota</taxon>
        <taxon>Bacilli</taxon>
        <taxon>Bacillales</taxon>
        <taxon>Caryophanaceae</taxon>
        <taxon>Paenisporosarcina</taxon>
    </lineage>
</organism>
<feature type="transmembrane region" description="Helical" evidence="6">
    <location>
        <begin position="197"/>
        <end position="215"/>
    </location>
</feature>
<comment type="similarity">
    <text evidence="2">Belongs to the TerC family.</text>
</comment>
<dbReference type="AlphaFoldDB" id="A0A385YQ01"/>
<dbReference type="GO" id="GO:0016020">
    <property type="term" value="C:membrane"/>
    <property type="evidence" value="ECO:0007669"/>
    <property type="project" value="UniProtKB-SubCell"/>
</dbReference>
<dbReference type="OrthoDB" id="5295733at2"/>
<accession>A0A385YQ01</accession>
<keyword evidence="5 6" id="KW-0472">Membrane</keyword>
<dbReference type="RefSeq" id="WP_119882165.1">
    <property type="nucleotide sequence ID" value="NZ_CP032418.1"/>
</dbReference>
<dbReference type="Proteomes" id="UP000265725">
    <property type="component" value="Chromosome"/>
</dbReference>
<feature type="transmembrane region" description="Helical" evidence="6">
    <location>
        <begin position="6"/>
        <end position="30"/>
    </location>
</feature>
<evidence type="ECO:0000256" key="1">
    <source>
        <dbReference type="ARBA" id="ARBA00004141"/>
    </source>
</evidence>
<proteinExistence type="inferred from homology"/>
<feature type="transmembrane region" description="Helical" evidence="6">
    <location>
        <begin position="98"/>
        <end position="117"/>
    </location>
</feature>
<keyword evidence="3 6" id="KW-0812">Transmembrane</keyword>
<dbReference type="InterPro" id="IPR005496">
    <property type="entry name" value="Integral_membrane_TerC"/>
</dbReference>
<reference evidence="8" key="1">
    <citation type="submission" date="2018-09" db="EMBL/GenBank/DDBJ databases">
        <authorList>
            <person name="Zhu H."/>
        </authorList>
    </citation>
    <scope>NUCLEOTIDE SEQUENCE [LARGE SCALE GENOMIC DNA]</scope>
    <source>
        <strain evidence="8">K2R23-3</strain>
    </source>
</reference>
<evidence type="ECO:0000256" key="5">
    <source>
        <dbReference type="ARBA" id="ARBA00023136"/>
    </source>
</evidence>
<evidence type="ECO:0000256" key="6">
    <source>
        <dbReference type="SAM" id="Phobius"/>
    </source>
</evidence>
<dbReference type="PANTHER" id="PTHR30238:SF4">
    <property type="entry name" value="SLL1022 PROTEIN"/>
    <property type="match status" value="1"/>
</dbReference>
<keyword evidence="8" id="KW-1185">Reference proteome</keyword>
<evidence type="ECO:0000256" key="3">
    <source>
        <dbReference type="ARBA" id="ARBA00022692"/>
    </source>
</evidence>
<sequence length="225" mass="24408">MDAHFFGILLEIVLINIVLSGDNAVVIALASRKLSEDKRKKAIFIGTIGALGLRVVLTFAAVYLLEIPFVEIIGGLLLLYIAFDLIKSANDDPDLHSSTSLFGAIRTIIFADLVMSLDNVLAIAGAAEGSIVLIVIGLAISVPLIIFGSQLIMNLMDKYPLLVWIGSAIIAYTAGKMMVDDKYGHLFVERTWPVLEYIIPIAFVLLIVGLGNLVNKRKQKEVIAS</sequence>
<name>A0A385YQ01_9BACL</name>
<feature type="transmembrane region" description="Helical" evidence="6">
    <location>
        <begin position="123"/>
        <end position="147"/>
    </location>
</feature>
<feature type="transmembrane region" description="Helical" evidence="6">
    <location>
        <begin position="69"/>
        <end position="86"/>
    </location>
</feature>
<dbReference type="InterPro" id="IPR022301">
    <property type="entry name" value="Integral_membrane_YjbE"/>
</dbReference>
<evidence type="ECO:0000256" key="2">
    <source>
        <dbReference type="ARBA" id="ARBA00007511"/>
    </source>
</evidence>
<evidence type="ECO:0000256" key="4">
    <source>
        <dbReference type="ARBA" id="ARBA00022989"/>
    </source>
</evidence>
<feature type="transmembrane region" description="Helical" evidence="6">
    <location>
        <begin position="42"/>
        <end position="63"/>
    </location>
</feature>